<dbReference type="PANTHER" id="PTHR43861">
    <property type="entry name" value="TRANS-ACONITATE 2-METHYLTRANSFERASE-RELATED"/>
    <property type="match status" value="1"/>
</dbReference>
<dbReference type="SUPFAM" id="SSF53335">
    <property type="entry name" value="S-adenosyl-L-methionine-dependent methyltransferases"/>
    <property type="match status" value="1"/>
</dbReference>
<protein>
    <recommendedName>
        <fullName evidence="3">Class I SAM-dependent methyltransferase</fullName>
    </recommendedName>
</protein>
<evidence type="ECO:0000313" key="1">
    <source>
        <dbReference type="EMBL" id="PIU42227.1"/>
    </source>
</evidence>
<comment type="caution">
    <text evidence="1">The sequence shown here is derived from an EMBL/GenBank/DDBJ whole genome shotgun (WGS) entry which is preliminary data.</text>
</comment>
<reference evidence="1 2" key="1">
    <citation type="submission" date="2017-09" db="EMBL/GenBank/DDBJ databases">
        <title>Depth-based differentiation of microbial function through sediment-hosted aquifers and enrichment of novel symbionts in the deep terrestrial subsurface.</title>
        <authorList>
            <person name="Probst A.J."/>
            <person name="Ladd B."/>
            <person name="Jarett J.K."/>
            <person name="Geller-Mcgrath D.E."/>
            <person name="Sieber C.M."/>
            <person name="Emerson J.B."/>
            <person name="Anantharaman K."/>
            <person name="Thomas B.C."/>
            <person name="Malmstrom R."/>
            <person name="Stieglmeier M."/>
            <person name="Klingl A."/>
            <person name="Woyke T."/>
            <person name="Ryan C.M."/>
            <person name="Banfield J.F."/>
        </authorList>
    </citation>
    <scope>NUCLEOTIDE SEQUENCE [LARGE SCALE GENOMIC DNA]</scope>
    <source>
        <strain evidence="1">CG07_land_8_20_14_0_80_42_15</strain>
    </source>
</reference>
<dbReference type="Gene3D" id="3.40.50.150">
    <property type="entry name" value="Vaccinia Virus protein VP39"/>
    <property type="match status" value="1"/>
</dbReference>
<proteinExistence type="predicted"/>
<name>A0A2J0L6R7_9BACT</name>
<evidence type="ECO:0008006" key="3">
    <source>
        <dbReference type="Google" id="ProtNLM"/>
    </source>
</evidence>
<dbReference type="CDD" id="cd02440">
    <property type="entry name" value="AdoMet_MTases"/>
    <property type="match status" value="1"/>
</dbReference>
<dbReference type="Proteomes" id="UP000230052">
    <property type="component" value="Unassembled WGS sequence"/>
</dbReference>
<dbReference type="PANTHER" id="PTHR43861:SF6">
    <property type="entry name" value="METHYLTRANSFERASE TYPE 11"/>
    <property type="match status" value="1"/>
</dbReference>
<organism evidence="1 2">
    <name type="scientific">Candidatus Aquitaenariimonas noxiae</name>
    <dbReference type="NCBI Taxonomy" id="1974741"/>
    <lineage>
        <taxon>Bacteria</taxon>
        <taxon>Pseudomonadati</taxon>
        <taxon>Candidatus Omnitrophota</taxon>
        <taxon>Candidatus Aquitaenariimonas</taxon>
    </lineage>
</organism>
<dbReference type="AlphaFoldDB" id="A0A2J0L6R7"/>
<accession>A0A2J0L6R7</accession>
<gene>
    <name evidence="1" type="ORF">COS99_01080</name>
</gene>
<dbReference type="Pfam" id="PF13489">
    <property type="entry name" value="Methyltransf_23"/>
    <property type="match status" value="1"/>
</dbReference>
<evidence type="ECO:0000313" key="2">
    <source>
        <dbReference type="Proteomes" id="UP000230052"/>
    </source>
</evidence>
<dbReference type="EMBL" id="PEWV01000013">
    <property type="protein sequence ID" value="PIU42227.1"/>
    <property type="molecule type" value="Genomic_DNA"/>
</dbReference>
<dbReference type="InterPro" id="IPR029063">
    <property type="entry name" value="SAM-dependent_MTases_sf"/>
</dbReference>
<sequence length="320" mass="36615">MKIVESCPVCGNSNIKCLYKKTFLYPGNGIQSNLLDINYERLRILFDYMLKGTKSACFAFIICKNCGFVFLNPRFEDREMELKYDAIRQLGLVQARLSLLSVRSLKRRSEIIYNTITKYKNKKVAGFRILDFGGGGGYNLRLFAKNNLCYIVDYEKPHLQGDVKYLCQTADEITQEIKFDIILCCHVLEHVADPVKILQKLASHLVPNGILYIEIPFECFPSKFKNLQNPLTHINFFSPSSLLYLLSSCGFGVKKRCGVWKWLIQNQHFWLSVISEKNGQGLPKYGAGYRDTVRCMSNPLLSLCARLGDFKGGIYSNPIY</sequence>